<dbReference type="InterPro" id="IPR022796">
    <property type="entry name" value="Chloroa_b-bind"/>
</dbReference>
<protein>
    <submittedName>
        <fullName evidence="1">High light inducible protein</fullName>
    </submittedName>
</protein>
<proteinExistence type="predicted"/>
<keyword evidence="2" id="KW-1185">Reference proteome</keyword>
<dbReference type="EMBL" id="PXVC01000065">
    <property type="protein sequence ID" value="PSI00896.1"/>
    <property type="molecule type" value="Genomic_DNA"/>
</dbReference>
<dbReference type="AlphaFoldDB" id="A0A2P7ECE4"/>
<evidence type="ECO:0000313" key="1">
    <source>
        <dbReference type="EMBL" id="PSI00896.1"/>
    </source>
</evidence>
<dbReference type="RefSeq" id="WP_106500608.1">
    <property type="nucleotide sequence ID" value="NZ_PXVC01000065.1"/>
</dbReference>
<name>A0A2P7ECE4_9SYNE</name>
<evidence type="ECO:0000313" key="2">
    <source>
        <dbReference type="Proteomes" id="UP000240206"/>
    </source>
</evidence>
<comment type="caution">
    <text evidence="1">The sequence shown here is derived from an EMBL/GenBank/DDBJ whole genome shotgun (WGS) entry which is preliminary data.</text>
</comment>
<dbReference type="STRING" id="1910958.BTM30_05750"/>
<sequence>MPNQFQYEPIEKFGEGLTTRRPWNNKALAAVELLNGRVAMVGFAAALIGELVSGRGPAGQVLSLVSWYLQL</sequence>
<accession>A0A2P7ECE4</accession>
<dbReference type="Gene3D" id="1.10.3460.10">
    <property type="entry name" value="Chlorophyll a/b binding protein domain"/>
    <property type="match status" value="1"/>
</dbReference>
<organism evidence="1 2">
    <name type="scientific">Synechococcus lacustris str. Tous</name>
    <dbReference type="NCBI Taxonomy" id="1910958"/>
    <lineage>
        <taxon>Bacteria</taxon>
        <taxon>Bacillati</taxon>
        <taxon>Cyanobacteriota</taxon>
        <taxon>Cyanophyceae</taxon>
        <taxon>Synechococcales</taxon>
        <taxon>Synechococcaceae</taxon>
        <taxon>Synechococcus</taxon>
    </lineage>
</organism>
<dbReference type="Proteomes" id="UP000240206">
    <property type="component" value="Unassembled WGS sequence"/>
</dbReference>
<reference evidence="2" key="1">
    <citation type="submission" date="2018-03" db="EMBL/GenBank/DDBJ databases">
        <title>Ecological and genomic features of two cosmopolitan and abundant freshwater picocyanobacteria.</title>
        <authorList>
            <person name="Cabello-Yeves P.J."/>
            <person name="Picazo A."/>
            <person name="Camacho A."/>
            <person name="Callieri C."/>
            <person name="Rosselli R."/>
            <person name="Roda-Garcia J."/>
            <person name="Coutinho F.H."/>
            <person name="Rodriguez-Valera F."/>
        </authorList>
    </citation>
    <scope>NUCLEOTIDE SEQUENCE [LARGE SCALE GENOMIC DNA]</scope>
    <source>
        <strain evidence="2">Tous</strain>
    </source>
</reference>
<dbReference type="Pfam" id="PF00504">
    <property type="entry name" value="Chloroa_b-bind"/>
    <property type="match status" value="1"/>
</dbReference>
<gene>
    <name evidence="1" type="ORF">C7K08_10700</name>
</gene>
<dbReference type="SUPFAM" id="SSF103511">
    <property type="entry name" value="Chlorophyll a-b binding protein"/>
    <property type="match status" value="1"/>
</dbReference>